<keyword evidence="1" id="KW-0813">Transport</keyword>
<dbReference type="InterPro" id="IPR014710">
    <property type="entry name" value="RmlC-like_jellyroll"/>
</dbReference>
<dbReference type="InterPro" id="IPR018490">
    <property type="entry name" value="cNMP-bd_dom_sf"/>
</dbReference>
<dbReference type="GO" id="GO:0005221">
    <property type="term" value="F:intracellularly cyclic nucleotide-activated monoatomic cation channel activity"/>
    <property type="evidence" value="ECO:0007669"/>
    <property type="project" value="InterPro"/>
</dbReference>
<dbReference type="CDD" id="cd00038">
    <property type="entry name" value="CAP_ED"/>
    <property type="match status" value="1"/>
</dbReference>
<dbReference type="PANTHER" id="PTHR45638">
    <property type="entry name" value="CYCLIC NUCLEOTIDE-GATED CATION CHANNEL SUBUNIT A"/>
    <property type="match status" value="1"/>
</dbReference>
<feature type="domain" description="Cyclic nucleotide-binding" evidence="4">
    <location>
        <begin position="159"/>
        <end position="334"/>
    </location>
</feature>
<dbReference type="InterPro" id="IPR000595">
    <property type="entry name" value="cNMP-bd_dom"/>
</dbReference>
<evidence type="ECO:0000313" key="5">
    <source>
        <dbReference type="EMBL" id="TMW67043.1"/>
    </source>
</evidence>
<keyword evidence="1" id="KW-0407">Ion channel</keyword>
<dbReference type="InterPro" id="IPR050866">
    <property type="entry name" value="CNG_cation_channel"/>
</dbReference>
<organism evidence="5 6">
    <name type="scientific">Pythium oligandrum</name>
    <name type="common">Mycoparasitic fungus</name>
    <dbReference type="NCBI Taxonomy" id="41045"/>
    <lineage>
        <taxon>Eukaryota</taxon>
        <taxon>Sar</taxon>
        <taxon>Stramenopiles</taxon>
        <taxon>Oomycota</taxon>
        <taxon>Peronosporomycetes</taxon>
        <taxon>Pythiales</taxon>
        <taxon>Pythiaceae</taxon>
        <taxon>Pythium</taxon>
    </lineage>
</organism>
<evidence type="ECO:0000313" key="6">
    <source>
        <dbReference type="Proteomes" id="UP000794436"/>
    </source>
</evidence>
<dbReference type="SUPFAM" id="SSF81324">
    <property type="entry name" value="Voltage-gated potassium channels"/>
    <property type="match status" value="1"/>
</dbReference>
<dbReference type="Gene3D" id="1.10.287.630">
    <property type="entry name" value="Helix hairpin bin"/>
    <property type="match status" value="1"/>
</dbReference>
<dbReference type="AlphaFoldDB" id="A0A8K1CRK6"/>
<dbReference type="PANTHER" id="PTHR45638:SF11">
    <property type="entry name" value="CYCLIC NUCLEOTIDE-GATED CATION CHANNEL SUBUNIT A"/>
    <property type="match status" value="1"/>
</dbReference>
<feature type="region of interest" description="Disordered" evidence="2">
    <location>
        <begin position="354"/>
        <end position="384"/>
    </location>
</feature>
<evidence type="ECO:0000256" key="3">
    <source>
        <dbReference type="SAM" id="Phobius"/>
    </source>
</evidence>
<feature type="region of interest" description="Disordered" evidence="2">
    <location>
        <begin position="485"/>
        <end position="505"/>
    </location>
</feature>
<evidence type="ECO:0000256" key="1">
    <source>
        <dbReference type="ARBA" id="ARBA00023286"/>
    </source>
</evidence>
<dbReference type="EMBL" id="SPLM01000006">
    <property type="protein sequence ID" value="TMW67043.1"/>
    <property type="molecule type" value="Genomic_DNA"/>
</dbReference>
<name>A0A8K1CRK6_PYTOL</name>
<dbReference type="OrthoDB" id="119241at2759"/>
<gene>
    <name evidence="5" type="ORF">Poli38472_012159</name>
</gene>
<evidence type="ECO:0000259" key="4">
    <source>
        <dbReference type="PROSITE" id="PS50042"/>
    </source>
</evidence>
<accession>A0A8K1CRK6</accession>
<comment type="caution">
    <text evidence="5">The sequence shown here is derived from an EMBL/GenBank/DDBJ whole genome shotgun (WGS) entry which is preliminary data.</text>
</comment>
<keyword evidence="1" id="KW-0406">Ion transport</keyword>
<dbReference type="GO" id="GO:0044877">
    <property type="term" value="F:protein-containing complex binding"/>
    <property type="evidence" value="ECO:0007669"/>
    <property type="project" value="TreeGrafter"/>
</dbReference>
<dbReference type="SMART" id="SM00100">
    <property type="entry name" value="cNMP"/>
    <property type="match status" value="1"/>
</dbReference>
<protein>
    <recommendedName>
        <fullName evidence="4">Cyclic nucleotide-binding domain-containing protein</fullName>
    </recommendedName>
</protein>
<proteinExistence type="predicted"/>
<dbReference type="PROSITE" id="PS50042">
    <property type="entry name" value="CNMP_BINDING_3"/>
    <property type="match status" value="1"/>
</dbReference>
<feature type="transmembrane region" description="Helical" evidence="3">
    <location>
        <begin position="55"/>
        <end position="82"/>
    </location>
</feature>
<dbReference type="Gene3D" id="2.60.120.10">
    <property type="entry name" value="Jelly Rolls"/>
    <property type="match status" value="1"/>
</dbReference>
<keyword evidence="3" id="KW-1133">Transmembrane helix</keyword>
<keyword evidence="3" id="KW-0472">Membrane</keyword>
<reference evidence="5" key="1">
    <citation type="submission" date="2019-03" db="EMBL/GenBank/DDBJ databases">
        <title>Long read genome sequence of the mycoparasitic Pythium oligandrum ATCC 38472 isolated from sugarbeet rhizosphere.</title>
        <authorList>
            <person name="Gaulin E."/>
        </authorList>
    </citation>
    <scope>NUCLEOTIDE SEQUENCE</scope>
    <source>
        <strain evidence="5">ATCC 38472_TT</strain>
    </source>
</reference>
<dbReference type="Proteomes" id="UP000794436">
    <property type="component" value="Unassembled WGS sequence"/>
</dbReference>
<evidence type="ECO:0000256" key="2">
    <source>
        <dbReference type="SAM" id="MobiDB-lite"/>
    </source>
</evidence>
<keyword evidence="6" id="KW-1185">Reference proteome</keyword>
<dbReference type="SUPFAM" id="SSF51206">
    <property type="entry name" value="cAMP-binding domain-like"/>
    <property type="match status" value="1"/>
</dbReference>
<keyword evidence="1" id="KW-1071">Ligand-gated ion channel</keyword>
<feature type="region of interest" description="Disordered" evidence="2">
    <location>
        <begin position="411"/>
        <end position="435"/>
    </location>
</feature>
<keyword evidence="3" id="KW-0812">Transmembrane</keyword>
<sequence>MACCWHWITGEDQNAPNAVAPGAPTSEQYLSDFYYCTLLLQGQGDSSGTTPMQNLFSTLAVVLGSLILAIVFGNVGMLVSNFNANSTNYQRKMETVFATMNKLQLPHDMRERISLHYEHLWEEYEPLDGDIVRFPQLTHTLALEVGLYRYMNLILKMSYWRECSPDFVTQIVLKLVARVYLPDDYVLRQGEVGDEMYMVNRGLCEFAEDEKTEDDSIGLSTKGSGCESSDNSAPALHVRRAYSNETLPSSSGIEASDEAGAVHPVPSLKPVVGTSIASGESFGGMALLMNYPSKTGVRAVTYIEMCVLERTKFQQLLARYPDDRRRVLRSMLAACVDKRDIPFTRKEIDQMMARKRQKPMDDSDHHSRLRGTHLHKTEDDGTDGDVGIILIEEATPPPTAETDPGCDIESGCAERTNAPRHAKKATRQIEDDEDTEDDILATHLEIEDDVTGDTAHAVVLEDQKTGESTVLLEDEETGDVVVIDGSSRHHKQKRAVAAGGRRSKH</sequence>